<evidence type="ECO:0000313" key="1">
    <source>
        <dbReference type="EMBL" id="MCB8880062.1"/>
    </source>
</evidence>
<name>A0A963Z136_9PROT</name>
<keyword evidence="2" id="KW-1185">Reference proteome</keyword>
<dbReference type="Proteomes" id="UP000721844">
    <property type="component" value="Unassembled WGS sequence"/>
</dbReference>
<dbReference type="EMBL" id="JAESVA010000002">
    <property type="protein sequence ID" value="MCB8880062.1"/>
    <property type="molecule type" value="Genomic_DNA"/>
</dbReference>
<accession>A0A963Z136</accession>
<gene>
    <name evidence="1" type="ORF">ACELLULO517_07435</name>
</gene>
<evidence type="ECO:0000313" key="2">
    <source>
        <dbReference type="Proteomes" id="UP000721844"/>
    </source>
</evidence>
<dbReference type="AlphaFoldDB" id="A0A963Z136"/>
<proteinExistence type="predicted"/>
<sequence length="327" mass="34713">MVGLLLASVLLYVAAFSVLLDRPLSLGTLRETLERKIAAASAMPPPRLIILAGSNALFSHSCATIGAMLALPCVNGGVALGLGLDYQFALWKPVLRPGDNLYLPMELEQYARPLGAARTGPDAALVLQQDRFLLVHLGIGRVLPALFSGTMSDAVASVVEQAAVAFRPDLANPAFSDINGQGDGIGHSLLKARANRVFLASLHRQDPSPAVIRDGYGRQEIAAFLHWARRHGVQVIGGFPTEFADNPSEPALGATLAAIYTAEGARFLPLAGEGRYPRADFFDAQDHLMTECQMRHSIRVADALAPFLGRAIQPPPAGATLLAANCP</sequence>
<reference evidence="1 2" key="1">
    <citation type="journal article" date="2021" name="Microorganisms">
        <title>Acidisoma silvae sp. nov. and Acidisomacellulosilytica sp. nov., Two Acidophilic Bacteria Isolated from Decaying Wood, Hydrolyzing Cellulose and Producing Poly-3-hydroxybutyrate.</title>
        <authorList>
            <person name="Mieszkin S."/>
            <person name="Pouder E."/>
            <person name="Uroz S."/>
            <person name="Simon-Colin C."/>
            <person name="Alain K."/>
        </authorList>
    </citation>
    <scope>NUCLEOTIDE SEQUENCE [LARGE SCALE GENOMIC DNA]</scope>
    <source>
        <strain evidence="1 2">HW T5.17</strain>
    </source>
</reference>
<organism evidence="1 2">
    <name type="scientific">Acidisoma cellulosilyticum</name>
    <dbReference type="NCBI Taxonomy" id="2802395"/>
    <lineage>
        <taxon>Bacteria</taxon>
        <taxon>Pseudomonadati</taxon>
        <taxon>Pseudomonadota</taxon>
        <taxon>Alphaproteobacteria</taxon>
        <taxon>Acetobacterales</taxon>
        <taxon>Acidocellaceae</taxon>
        <taxon>Acidisoma</taxon>
    </lineage>
</organism>
<protein>
    <submittedName>
        <fullName evidence="1">Uncharacterized protein</fullName>
    </submittedName>
</protein>
<dbReference type="RefSeq" id="WP_227306670.1">
    <property type="nucleotide sequence ID" value="NZ_JAESVA010000002.1"/>
</dbReference>
<comment type="caution">
    <text evidence="1">The sequence shown here is derived from an EMBL/GenBank/DDBJ whole genome shotgun (WGS) entry which is preliminary data.</text>
</comment>